<dbReference type="HAMAP" id="MF_00197">
    <property type="entry name" value="DAP_epimerase"/>
    <property type="match status" value="1"/>
</dbReference>
<sequence>MPTTDDYAFLKGHGTENDFVLLPDHDGTVHGDLDPARVARLCDRRAGLGGDGVIRVVRSAVLVDRGAVTAHDAGASEWFMDYRNADGSVSEMCGNGVRVLAHHLVTAGLVDPAAGPIAIGTRGGVKTVTPLGRGGYAVDMGPAVLLGETRVGVGERTWPALGVDMGNPHAVAVVGDLADAGDLLVAPDADPGLYPRGVNVEFVVRRDERHVAMRVHERGSGETRSCGTGACAVLVASALADGLAGPQGPAEPVRYRIDVPGGVLYGTWEPSGRTTLSGPAVLVASGRTDL</sequence>
<comment type="caution">
    <text evidence="8">Lacks conserved residue(s) required for the propagation of feature annotation.</text>
</comment>
<name>A0ABN2PHV8_9ACTN</name>
<evidence type="ECO:0000256" key="4">
    <source>
        <dbReference type="ARBA" id="ARBA00022605"/>
    </source>
</evidence>
<evidence type="ECO:0000256" key="6">
    <source>
        <dbReference type="ARBA" id="ARBA00023235"/>
    </source>
</evidence>
<proteinExistence type="inferred from homology"/>
<evidence type="ECO:0000256" key="9">
    <source>
        <dbReference type="PROSITE-ProRule" id="PRU10125"/>
    </source>
</evidence>
<dbReference type="NCBIfam" id="TIGR00652">
    <property type="entry name" value="DapF"/>
    <property type="match status" value="1"/>
</dbReference>
<dbReference type="PROSITE" id="PS01326">
    <property type="entry name" value="DAP_EPIMERASE"/>
    <property type="match status" value="1"/>
</dbReference>
<dbReference type="RefSeq" id="WP_344007292.1">
    <property type="nucleotide sequence ID" value="NZ_BAAAMY010000005.1"/>
</dbReference>
<comment type="function">
    <text evidence="8">Catalyzes the stereoinversion of LL-2,6-diaminopimelate (L,L-DAP) to meso-diaminopimelate (meso-DAP), a precursor of L-lysine and an essential component of the bacterial peptidoglycan.</text>
</comment>
<comment type="catalytic activity">
    <reaction evidence="7 8">
        <text>(2S,6S)-2,6-diaminopimelate = meso-2,6-diaminopimelate</text>
        <dbReference type="Rhea" id="RHEA:15393"/>
        <dbReference type="ChEBI" id="CHEBI:57609"/>
        <dbReference type="ChEBI" id="CHEBI:57791"/>
        <dbReference type="EC" id="5.1.1.7"/>
    </reaction>
</comment>
<feature type="binding site" evidence="8">
    <location>
        <position position="167"/>
    </location>
    <ligand>
        <name>substrate</name>
    </ligand>
</feature>
<keyword evidence="5 8" id="KW-0457">Lysine biosynthesis</keyword>
<evidence type="ECO:0000256" key="7">
    <source>
        <dbReference type="ARBA" id="ARBA00051712"/>
    </source>
</evidence>
<keyword evidence="4 8" id="KW-0028">Amino-acid biosynthesis</keyword>
<evidence type="ECO:0000256" key="2">
    <source>
        <dbReference type="ARBA" id="ARBA00010219"/>
    </source>
</evidence>
<comment type="subcellular location">
    <subcellularLocation>
        <location evidence="8">Cytoplasm</location>
    </subcellularLocation>
</comment>
<evidence type="ECO:0000256" key="1">
    <source>
        <dbReference type="ARBA" id="ARBA00005196"/>
    </source>
</evidence>
<evidence type="ECO:0000256" key="8">
    <source>
        <dbReference type="HAMAP-Rule" id="MF_00197"/>
    </source>
</evidence>
<dbReference type="SUPFAM" id="SSF54506">
    <property type="entry name" value="Diaminopimelate epimerase-like"/>
    <property type="match status" value="2"/>
</dbReference>
<dbReference type="PANTHER" id="PTHR31689:SF0">
    <property type="entry name" value="DIAMINOPIMELATE EPIMERASE"/>
    <property type="match status" value="1"/>
</dbReference>
<dbReference type="PANTHER" id="PTHR31689">
    <property type="entry name" value="DIAMINOPIMELATE EPIMERASE, CHLOROPLASTIC"/>
    <property type="match status" value="1"/>
</dbReference>
<feature type="binding site" evidence="8">
    <location>
        <position position="17"/>
    </location>
    <ligand>
        <name>substrate</name>
    </ligand>
</feature>
<feature type="site" description="Could be important to modulate the pK values of the two catalytic cysteine residues" evidence="8">
    <location>
        <position position="217"/>
    </location>
</feature>
<organism evidence="10 11">
    <name type="scientific">Nocardioides lentus</name>
    <dbReference type="NCBI Taxonomy" id="338077"/>
    <lineage>
        <taxon>Bacteria</taxon>
        <taxon>Bacillati</taxon>
        <taxon>Actinomycetota</taxon>
        <taxon>Actinomycetes</taxon>
        <taxon>Propionibacteriales</taxon>
        <taxon>Nocardioidaceae</taxon>
        <taxon>Nocardioides</taxon>
    </lineage>
</organism>
<accession>A0ABN2PHV8</accession>
<evidence type="ECO:0000313" key="11">
    <source>
        <dbReference type="Proteomes" id="UP001501612"/>
    </source>
</evidence>
<feature type="active site" evidence="9">
    <location>
        <position position="93"/>
    </location>
</feature>
<feature type="binding site" evidence="8">
    <location>
        <begin position="217"/>
        <end position="218"/>
    </location>
    <ligand>
        <name>substrate</name>
    </ligand>
</feature>
<evidence type="ECO:0000313" key="10">
    <source>
        <dbReference type="EMBL" id="GAA1920893.1"/>
    </source>
</evidence>
<feature type="active site" description="Proton donor" evidence="8">
    <location>
        <position position="93"/>
    </location>
</feature>
<dbReference type="EC" id="5.1.1.7" evidence="3 8"/>
<comment type="similarity">
    <text evidence="2 8">Belongs to the diaminopimelate epimerase family.</text>
</comment>
<feature type="active site" description="Proton acceptor" evidence="8">
    <location>
        <position position="226"/>
    </location>
</feature>
<reference evidence="10 11" key="1">
    <citation type="journal article" date="2019" name="Int. J. Syst. Evol. Microbiol.">
        <title>The Global Catalogue of Microorganisms (GCM) 10K type strain sequencing project: providing services to taxonomists for standard genome sequencing and annotation.</title>
        <authorList>
            <consortium name="The Broad Institute Genomics Platform"/>
            <consortium name="The Broad Institute Genome Sequencing Center for Infectious Disease"/>
            <person name="Wu L."/>
            <person name="Ma J."/>
        </authorList>
    </citation>
    <scope>NUCLEOTIDE SEQUENCE [LARGE SCALE GENOMIC DNA]</scope>
    <source>
        <strain evidence="10 11">JCM 14046</strain>
    </source>
</reference>
<comment type="pathway">
    <text evidence="1 8">Amino-acid biosynthesis; L-lysine biosynthesis via DAP pathway; DL-2,6-diaminopimelate from LL-2,6-diaminopimelate: step 1/1.</text>
</comment>
<feature type="binding site" evidence="8">
    <location>
        <begin position="94"/>
        <end position="95"/>
    </location>
    <ligand>
        <name>substrate</name>
    </ligand>
</feature>
<keyword evidence="6 8" id="KW-0413">Isomerase</keyword>
<feature type="binding site" evidence="8">
    <location>
        <position position="199"/>
    </location>
    <ligand>
        <name>substrate</name>
    </ligand>
</feature>
<dbReference type="EMBL" id="BAAAMY010000005">
    <property type="protein sequence ID" value="GAA1920893.1"/>
    <property type="molecule type" value="Genomic_DNA"/>
</dbReference>
<evidence type="ECO:0000256" key="3">
    <source>
        <dbReference type="ARBA" id="ARBA00013080"/>
    </source>
</evidence>
<dbReference type="Proteomes" id="UP001501612">
    <property type="component" value="Unassembled WGS sequence"/>
</dbReference>
<protein>
    <recommendedName>
        <fullName evidence="3 8">Diaminopimelate epimerase</fullName>
        <shortName evidence="8">DAP epimerase</shortName>
        <ecNumber evidence="3 8">5.1.1.7</ecNumber>
    </recommendedName>
    <alternativeName>
        <fullName evidence="8">PLP-independent amino acid racemase</fullName>
    </alternativeName>
</protein>
<gene>
    <name evidence="8 10" type="primary">dapF</name>
    <name evidence="10" type="ORF">GCM10009737_23040</name>
</gene>
<feature type="binding site" evidence="8">
    <location>
        <begin position="227"/>
        <end position="228"/>
    </location>
    <ligand>
        <name>substrate</name>
    </ligand>
</feature>
<feature type="binding site" evidence="8">
    <location>
        <position position="84"/>
    </location>
    <ligand>
        <name>substrate</name>
    </ligand>
</feature>
<dbReference type="Pfam" id="PF01678">
    <property type="entry name" value="DAP_epimerase"/>
    <property type="match status" value="2"/>
</dbReference>
<comment type="caution">
    <text evidence="10">The sequence shown here is derived from an EMBL/GenBank/DDBJ whole genome shotgun (WGS) entry which is preliminary data.</text>
</comment>
<keyword evidence="8" id="KW-0963">Cytoplasm</keyword>
<dbReference type="InterPro" id="IPR001653">
    <property type="entry name" value="DAP_epimerase_DapF"/>
</dbReference>
<evidence type="ECO:0000256" key="5">
    <source>
        <dbReference type="ARBA" id="ARBA00023154"/>
    </source>
</evidence>
<feature type="site" description="Could be important to modulate the pK values of the two catalytic cysteine residues" evidence="8">
    <location>
        <position position="169"/>
    </location>
</feature>
<dbReference type="InterPro" id="IPR018510">
    <property type="entry name" value="DAP_epimerase_AS"/>
</dbReference>
<comment type="subunit">
    <text evidence="8">Homodimer.</text>
</comment>
<keyword evidence="11" id="KW-1185">Reference proteome</keyword>
<dbReference type="Gene3D" id="3.10.310.10">
    <property type="entry name" value="Diaminopimelate Epimerase, Chain A, domain 1"/>
    <property type="match status" value="2"/>
</dbReference>